<evidence type="ECO:0000256" key="23">
    <source>
        <dbReference type="PIRSR" id="PIRSR010354-50"/>
    </source>
</evidence>
<evidence type="ECO:0000259" key="28">
    <source>
        <dbReference type="PROSITE" id="PS50280"/>
    </source>
</evidence>
<dbReference type="SMART" id="SM00541">
    <property type="entry name" value="FYRN"/>
    <property type="match status" value="1"/>
</dbReference>
<evidence type="ECO:0000256" key="2">
    <source>
        <dbReference type="ARBA" id="ARBA00022499"/>
    </source>
</evidence>
<feature type="domain" description="PHD-type" evidence="27">
    <location>
        <begin position="1203"/>
        <end position="1254"/>
    </location>
</feature>
<feature type="region of interest" description="Disordered" evidence="26">
    <location>
        <begin position="836"/>
        <end position="871"/>
    </location>
</feature>
<dbReference type="CTD" id="9757"/>
<feature type="binding site" evidence="23">
    <location>
        <position position="2631"/>
    </location>
    <ligand>
        <name>S-adenosyl-L-methionine</name>
        <dbReference type="ChEBI" id="CHEBI:59789"/>
    </ligand>
</feature>
<sequence>MAAAAGGGSCPGPGSARGRFPGRPRGACGGGGRGGRGNGAERVRVALRRGGGATGPGGAEPGEDTALLRLLGLRRGLRRLRRLWAGPRVQRGRGRGRGRGWGSSRGCLLEEESSDGESDEEEFQGFHSDEDVAPSSLRSALRSQRGRAPRGRGRKHKTTPLPPPRLADVAPTPPKTPARKRGEEGTERMVQALTELLRRAQAPPAPRSRTCEPSTPRRSRGRPPGRSAGPCRRKQQAVMLAEAAVTIPKPEPPPPVVPVKHQTGSWKCKEGPGPGPGTPKRGGQSGRGGRGGRGRGRGGLPFVIKFVSRAKRVKMGQLSLGLESGQGQGQHEESWQDAPQRRVGSGQGGSPCWKKQEQKPDDEEEEKKEEEKDKEGKEKEERAVAGEMMPAMDKEEAKLPPPPPTPPAPSPPPPLPPPLISPLPPPPPCPLPPPPVSPPPLPSPPQPPPQEEQEESPPPVVPATCSRKRGRPPLTPSQRAEREAARAGPEGTSPPTPTPSTATGGPPEDSPTVAPKSTTFLKNIRQFIMPVVSARSSRVIKTPRRFMDEDPPKPPKVEVSPVLRPPIATSPLAPQEPAPAPSPPRAPTPPSTPVPLPEKRRSILREPTFRWTSLTRELPPPPPAPPPAPVPSPPPVPATTSRRPLLLRAPQFTPSEAHLKIYESVLTPPPLGAPEAPEPEPPPADDSPAEPEPRAVGRTNHLSLPRFAPVVTTPVKPEVSPHGAPALSNGPQPQAQLLQPLQALQTQLLPQALPPLQSQPQLQPPPSPQQMPPLEKARISGLGSLPLSGVEEKMFSLLKRAKVQLFKIDQQQQQKVAASMPLSPGGQMEEVVGAVKQISDRGPIRSEDESVEAKRERPSGPESPVQGPRIKHVCRHAAVALGQARAMVPEDVPRLSALPLRDRQDLATEDTSSASETESVPSRSQRGKVEAAGPGGDSEPTGSAGTLAHTPRRSLPSHHGKKMRMARCGHCRGCLRVQDCGSCVNCLDKPKFGGPNTKKQCCVYRKCDKIEARKMERLAKKGRTIVKTLLPWDSDESPEASPGPPGPRRGAGAGGPREEVVAPPGPEEQDSLLQRKSARRCVKQRPSYDIFEDSDDSEPGGPPAPRRRTPRENELPLPEPEEQSRPRKPTLQPVLQLKARRRMDKDALAPGPFASFPNGWAGKQKSPDGVHRVRVDFKEDCDLENVWLMGGLSVLTSVPGGPPMVCLLCASKGLHELVFCQVCCDPFHPFCLEEAERPLPQHHDTWCCRRCKFCHVCGRKGRGSKHLLECERCRHAYHPACLGPSYPTRATRKRRHWICSACVRCKSCGATPGKNWDVEWSGDYSLCPRCTQLYEKGNYCPICTRCYEDNDYESKMMQCAQCDHWVHAKCEGLSDEDYEILSGLPDSVLYTCGPCAGAVQPRWREALSGALQGGLRQVLQGLLSSKVAGPLLLCTQCGPDGKQLHPGPCGLQAVSQRFEDGHYKSVHSFMEDMVGILMRHSEEGETPERRAGGQMKGLLLKLLESAFGWFDAHDPKYWRRSTRLPNGVLPNAVLPPSLDHVYAQWRQQEPETPESGQPPGDPSAAFQGKDPAAFSHLEDPRQCALCLKYGDADSKEAGRLLYIGQNEWTHVNCAIWSAEVFEENDGSLKNVHAAVARGRQMRCELCLKPGATVGCCLSSCLSNFHFMCARASYCIFQDDKKVFCQKHTDLLDGKEIVNPDGFDVLRRVYVDFEGINFKRKFLTGLEPDAINVLIGSIRIDSLGTLSDLSDCEGRLFPIGYQCSRLYWSTVDARRRCWYRCRILEYRPWGPREEPAHLEAAEENQTIVHSPAPSSEPPGGEDPPPDTDVLVLGAPEHHSPVQNLDPPLRPDSGSAPPLAPRSFSGARIKVPNYSPSRRPLGGVSFGPLPSPGSPSSLTHHIPTVGDPDFPAPPRRSRRPSPLAPRPPPSRRASPPLKTSPQLRVPPPTSVVTALTPTSGELAPPVPAPSPPPPEDLGPDFEDMEVVSGLSAADLDFAASLLGTEPFQEEIVAAGAMGSSHGVPGDSSEEEASPTSRYIHFPVTVVSGPGLAPGAPPGVPRIEQLDGVDDGTDSEAEAVQQPRGQGTPPSGPGVGRAGVLGAAGDRARPPEDLPSEIVDFVLKNLGGPGEGGAGPREESLPPAPPLANGSQPPQGLPASPADPTRTFAWLPGAPGVRVLSLGPAPEPPKPATSKIILVNKLGQVFVKMTGEGEPVPPPVKQPPLPPTIPPTAPTSWTLPPGPLLGVLPVVGVVRPAPPPPPPPLTLVLSSGPASPPRQAIRVKRVSTFSGRSPPAPPPYKAPRLDEDGEASEDNPQVPGLGSGGFSRVRMKTPTVRGVLDLDRPGEPAGEESPGLLQERSPLLPLSEGGPPQVPDGPPDLLLESQWHHYSGEASSSEEEPPSPEDKENQAPKRTGPHLRFEISSEDGFSVEAESLEGAWRTLIEKVQEARGHARLRHLSFSGMSGARLLGIHHDAVIFLAEQLPGAQRCQHYKFRYHQQGEGQEEPPLNPHGAARAEVYLRKCTFDMFNFLASQHRVLPEGATCDEEEDEVQLRSTRRATSLELPMAMRFRHLKKTSKEAVGVYRSAIHGRGLFCKRNIDAGEMVIEYSGIVIRSVLTDKREKFYDGKGIGCYMFRMDDFDVVDATMHGNAARFINHSCEPNCFSRVIHVEGQKHIVIFALRRILRGEELTYDYKFPIEDASNKLPCNCGAKRCRRFLN</sequence>
<dbReference type="EC" id="2.1.1.364" evidence="22"/>
<dbReference type="InterPro" id="IPR011011">
    <property type="entry name" value="Znf_FYVE_PHD"/>
</dbReference>
<dbReference type="PROSITE" id="PS50280">
    <property type="entry name" value="SET"/>
    <property type="match status" value="1"/>
</dbReference>
<feature type="compositionally biased region" description="Gly residues" evidence="26">
    <location>
        <begin position="27"/>
        <end position="38"/>
    </location>
</feature>
<dbReference type="PROSITE" id="PS51543">
    <property type="entry name" value="FYRC"/>
    <property type="match status" value="1"/>
</dbReference>
<evidence type="ECO:0000256" key="9">
    <source>
        <dbReference type="ARBA" id="ARBA00022771"/>
    </source>
</evidence>
<dbReference type="SMART" id="SM00249">
    <property type="entry name" value="PHD"/>
    <property type="match status" value="4"/>
</dbReference>
<feature type="binding site" evidence="23">
    <location>
        <position position="2589"/>
    </location>
    <ligand>
        <name>S-adenosyl-L-methionine</name>
        <dbReference type="ChEBI" id="CHEBI:59789"/>
    </ligand>
</feature>
<evidence type="ECO:0000256" key="24">
    <source>
        <dbReference type="PIRSR" id="PIRSR010354-51"/>
    </source>
</evidence>
<evidence type="ECO:0000256" key="18">
    <source>
        <dbReference type="ARBA" id="ARBA00023242"/>
    </source>
</evidence>
<dbReference type="InterPro" id="IPR047219">
    <property type="entry name" value="KMT2A_2B_SET"/>
</dbReference>
<keyword evidence="4 22" id="KW-0489">Methyltransferase</keyword>
<feature type="binding site" evidence="23">
    <location>
        <position position="2706"/>
    </location>
    <ligand>
        <name>S-adenosyl-L-methionine</name>
        <dbReference type="ChEBI" id="CHEBI:59789"/>
    </ligand>
</feature>
<evidence type="ECO:0000256" key="20">
    <source>
        <dbReference type="ARBA" id="ARBA00050089"/>
    </source>
</evidence>
<dbReference type="PANTHER" id="PTHR45838:SF3">
    <property type="entry name" value="HISTONE-LYSINE N-METHYLTRANSFERASE 2B"/>
    <property type="match status" value="1"/>
</dbReference>
<keyword evidence="14 22" id="KW-0805">Transcription regulation</keyword>
<dbReference type="GO" id="GO:0045322">
    <property type="term" value="F:unmethylated CpG binding"/>
    <property type="evidence" value="ECO:0007669"/>
    <property type="project" value="Ensembl"/>
</dbReference>
<evidence type="ECO:0000256" key="17">
    <source>
        <dbReference type="ARBA" id="ARBA00023163"/>
    </source>
</evidence>
<dbReference type="Pfam" id="PF00856">
    <property type="entry name" value="SET"/>
    <property type="match status" value="1"/>
</dbReference>
<dbReference type="CDD" id="cd19170">
    <property type="entry name" value="SET_KMT2A_2B"/>
    <property type="match status" value="1"/>
</dbReference>
<evidence type="ECO:0000256" key="16">
    <source>
        <dbReference type="ARBA" id="ARBA00023125"/>
    </source>
</evidence>
<dbReference type="InterPro" id="IPR046341">
    <property type="entry name" value="SET_dom_sf"/>
</dbReference>
<dbReference type="InterPro" id="IPR041959">
    <property type="entry name" value="KMT2B_ePHD"/>
</dbReference>
<feature type="compositionally biased region" description="Low complexity" evidence="26">
    <location>
        <begin position="909"/>
        <end position="919"/>
    </location>
</feature>
<feature type="region of interest" description="Disordered" evidence="26">
    <location>
        <begin position="1029"/>
        <end position="1134"/>
    </location>
</feature>
<keyword evidence="8" id="KW-0677">Repeat</keyword>
<dbReference type="Pfam" id="PF05965">
    <property type="entry name" value="FYRC"/>
    <property type="match status" value="1"/>
</dbReference>
<dbReference type="GeneTree" id="ENSGT00940000161496"/>
<dbReference type="PROSITE" id="PS51805">
    <property type="entry name" value="EPHD"/>
    <property type="match status" value="1"/>
</dbReference>
<dbReference type="Gene3D" id="2.170.270.10">
    <property type="entry name" value="SET domain"/>
    <property type="match status" value="1"/>
</dbReference>
<gene>
    <name evidence="32" type="primary">KMT2B</name>
</gene>
<feature type="compositionally biased region" description="Basic and acidic residues" evidence="26">
    <location>
        <begin position="545"/>
        <end position="556"/>
    </location>
</feature>
<dbReference type="CDD" id="cd15694">
    <property type="entry name" value="ePHD_KMT2B"/>
    <property type="match status" value="1"/>
</dbReference>
<evidence type="ECO:0000256" key="7">
    <source>
        <dbReference type="ARBA" id="ARBA00022723"/>
    </source>
</evidence>
<evidence type="ECO:0000256" key="5">
    <source>
        <dbReference type="ARBA" id="ARBA00022679"/>
    </source>
</evidence>
<protein>
    <recommendedName>
        <fullName evidence="22">Histone-lysine N-methyltransferase</fullName>
        <ecNumber evidence="22">2.1.1.364</ecNumber>
    </recommendedName>
</protein>
<dbReference type="Pfam" id="PF13771">
    <property type="entry name" value="zf-HC5HC2H"/>
    <property type="match status" value="1"/>
</dbReference>
<dbReference type="FunFam" id="3.30.40.10:FF:000089">
    <property type="entry name" value="Histone-lysine N-methyltransferase"/>
    <property type="match status" value="1"/>
</dbReference>
<feature type="region of interest" description="Disordered" evidence="26">
    <location>
        <begin position="81"/>
        <end position="300"/>
    </location>
</feature>
<dbReference type="PROSITE" id="PS51058">
    <property type="entry name" value="ZF_CXXC"/>
    <property type="match status" value="1"/>
</dbReference>
<feature type="domain" description="SET" evidence="28">
    <location>
        <begin position="2577"/>
        <end position="2693"/>
    </location>
</feature>
<dbReference type="PROSITE" id="PS51542">
    <property type="entry name" value="FYRN"/>
    <property type="match status" value="1"/>
</dbReference>
<evidence type="ECO:0000256" key="6">
    <source>
        <dbReference type="ARBA" id="ARBA00022691"/>
    </source>
</evidence>
<dbReference type="Pfam" id="PF05964">
    <property type="entry name" value="FYRN"/>
    <property type="match status" value="1"/>
</dbReference>
<feature type="region of interest" description="Disordered" evidence="26">
    <location>
        <begin position="2282"/>
        <end position="2414"/>
    </location>
</feature>
<dbReference type="GO" id="GO:0032259">
    <property type="term" value="P:methylation"/>
    <property type="evidence" value="ECO:0007669"/>
    <property type="project" value="UniProtKB-KW"/>
</dbReference>
<feature type="compositionally biased region" description="Pro residues" evidence="26">
    <location>
        <begin position="574"/>
        <end position="596"/>
    </location>
</feature>
<accession>A0A2K5R3Z0</accession>
<evidence type="ECO:0000259" key="31">
    <source>
        <dbReference type="PROSITE" id="PS51805"/>
    </source>
</evidence>
<evidence type="ECO:0000256" key="22">
    <source>
        <dbReference type="PIRNR" id="PIRNR010354"/>
    </source>
</evidence>
<evidence type="ECO:0000256" key="19">
    <source>
        <dbReference type="ARBA" id="ARBA00049353"/>
    </source>
</evidence>
<dbReference type="CDD" id="cd15589">
    <property type="entry name" value="PHD1_KMT2B"/>
    <property type="match status" value="1"/>
</dbReference>
<reference evidence="32" key="2">
    <citation type="submission" date="2025-09" db="UniProtKB">
        <authorList>
            <consortium name="Ensembl"/>
        </authorList>
    </citation>
    <scope>IDENTIFICATION</scope>
</reference>
<dbReference type="InterPro" id="IPR003889">
    <property type="entry name" value="FYrich_C"/>
</dbReference>
<comment type="similarity">
    <text evidence="22">Belongs to the class V-like SAM-binding methyltransferase superfamily. Histone-lysine methyltransferase family. TRX/MLL subfamily.</text>
</comment>
<dbReference type="PRINTS" id="PR01217">
    <property type="entry name" value="PRICHEXTENSN"/>
</dbReference>
<feature type="binding site" evidence="24">
    <location>
        <position position="2712"/>
    </location>
    <ligand>
        <name>Zn(2+)</name>
        <dbReference type="ChEBI" id="CHEBI:29105"/>
    </ligand>
</feature>
<feature type="binding site" evidence="24">
    <location>
        <position position="2707"/>
    </location>
    <ligand>
        <name>Zn(2+)</name>
        <dbReference type="ChEBI" id="CHEBI:29105"/>
    </ligand>
</feature>
<dbReference type="PROSITE" id="PS50868">
    <property type="entry name" value="POST_SET"/>
    <property type="match status" value="1"/>
</dbReference>
<evidence type="ECO:0000256" key="10">
    <source>
        <dbReference type="ARBA" id="ARBA00022833"/>
    </source>
</evidence>
<comment type="subcellular location">
    <subcellularLocation>
        <location evidence="1 22">Nucleus</location>
    </subcellularLocation>
</comment>
<dbReference type="PIRSF" id="PIRSF010354">
    <property type="entry name" value="Methyltransferase_trithorax"/>
    <property type="match status" value="1"/>
</dbReference>
<dbReference type="Ensembl" id="ENSCCAT00000040344.1">
    <property type="protein sequence ID" value="ENSCCAP00000022844.1"/>
    <property type="gene ID" value="ENSCCAG00000029218.1"/>
</dbReference>
<feature type="compositionally biased region" description="Low complexity" evidence="26">
    <location>
        <begin position="12"/>
        <end position="26"/>
    </location>
</feature>
<feature type="compositionally biased region" description="Polar residues" evidence="26">
    <location>
        <begin position="1948"/>
        <end position="1957"/>
    </location>
</feature>
<dbReference type="InterPro" id="IPR019787">
    <property type="entry name" value="Znf_PHD-finger"/>
</dbReference>
<dbReference type="InterPro" id="IPR002857">
    <property type="entry name" value="Znf_CXXC"/>
</dbReference>
<feature type="compositionally biased region" description="Basic residues" evidence="26">
    <location>
        <begin position="950"/>
        <end position="961"/>
    </location>
</feature>
<feature type="compositionally biased region" description="Basic and acidic residues" evidence="26">
    <location>
        <begin position="369"/>
        <end position="384"/>
    </location>
</feature>
<dbReference type="SUPFAM" id="SSF57903">
    <property type="entry name" value="FYVE/PHD zinc finger"/>
    <property type="match status" value="2"/>
</dbReference>
<feature type="domain" description="PHD-type" evidence="27">
    <location>
        <begin position="1251"/>
        <end position="1305"/>
    </location>
</feature>
<keyword evidence="9 25" id="KW-0863">Zinc-finger</keyword>
<evidence type="ECO:0000256" key="12">
    <source>
        <dbReference type="ARBA" id="ARBA00022853"/>
    </source>
</evidence>
<keyword evidence="5 22" id="KW-0808">Transferase</keyword>
<evidence type="ECO:0000313" key="33">
    <source>
        <dbReference type="Proteomes" id="UP000233040"/>
    </source>
</evidence>
<keyword evidence="6 22" id="KW-0949">S-adenosyl-L-methionine</keyword>
<dbReference type="SUPFAM" id="SSF82199">
    <property type="entry name" value="SET domain"/>
    <property type="match status" value="1"/>
</dbReference>
<evidence type="ECO:0000256" key="26">
    <source>
        <dbReference type="SAM" id="MobiDB-lite"/>
    </source>
</evidence>
<evidence type="ECO:0000259" key="29">
    <source>
        <dbReference type="PROSITE" id="PS50868"/>
    </source>
</evidence>
<dbReference type="Pfam" id="PF00628">
    <property type="entry name" value="PHD"/>
    <property type="match status" value="2"/>
</dbReference>
<evidence type="ECO:0000259" key="27">
    <source>
        <dbReference type="PROSITE" id="PS50016"/>
    </source>
</evidence>
<feature type="binding site" evidence="23">
    <location>
        <begin position="2654"/>
        <end position="2655"/>
    </location>
    <ligand>
        <name>S-adenosyl-L-methionine</name>
        <dbReference type="ChEBI" id="CHEBI:59789"/>
    </ligand>
</feature>
<keyword evidence="18 22" id="KW-0539">Nucleus</keyword>
<feature type="binding site" evidence="23">
    <location>
        <position position="2587"/>
    </location>
    <ligand>
        <name>S-adenosyl-L-methionine</name>
        <dbReference type="ChEBI" id="CHEBI:59789"/>
    </ligand>
</feature>
<organism evidence="32 33">
    <name type="scientific">Cebus imitator</name>
    <name type="common">Panamanian white-faced capuchin</name>
    <name type="synonym">Cebus capucinus imitator</name>
    <dbReference type="NCBI Taxonomy" id="2715852"/>
    <lineage>
        <taxon>Eukaryota</taxon>
        <taxon>Metazoa</taxon>
        <taxon>Chordata</taxon>
        <taxon>Craniata</taxon>
        <taxon>Vertebrata</taxon>
        <taxon>Euteleostomi</taxon>
        <taxon>Mammalia</taxon>
        <taxon>Eutheria</taxon>
        <taxon>Euarchontoglires</taxon>
        <taxon>Primates</taxon>
        <taxon>Haplorrhini</taxon>
        <taxon>Platyrrhini</taxon>
        <taxon>Cebidae</taxon>
        <taxon>Cebinae</taxon>
        <taxon>Cebus</taxon>
    </lineage>
</organism>
<evidence type="ECO:0000256" key="3">
    <source>
        <dbReference type="ARBA" id="ARBA00022553"/>
    </source>
</evidence>
<keyword evidence="16" id="KW-0238">DNA-binding</keyword>
<dbReference type="FunFam" id="3.30.160.360:FF:000006">
    <property type="entry name" value="Histone-lysine N-methyltransferase"/>
    <property type="match status" value="1"/>
</dbReference>
<feature type="compositionally biased region" description="Basic residues" evidence="26">
    <location>
        <begin position="144"/>
        <end position="158"/>
    </location>
</feature>
<feature type="compositionally biased region" description="Pro residues" evidence="26">
    <location>
        <begin position="399"/>
        <end position="461"/>
    </location>
</feature>
<dbReference type="SMART" id="SM00542">
    <property type="entry name" value="FYRC"/>
    <property type="match status" value="1"/>
</dbReference>
<dbReference type="FunFam" id="3.30.40.10:FF:000002">
    <property type="entry name" value="Histone-lysine N-methyltransferase"/>
    <property type="match status" value="1"/>
</dbReference>
<feature type="compositionally biased region" description="Basic and acidic residues" evidence="26">
    <location>
        <begin position="597"/>
        <end position="608"/>
    </location>
</feature>
<dbReference type="Gene3D" id="1.20.920.10">
    <property type="entry name" value="Bromodomain-like"/>
    <property type="match status" value="1"/>
</dbReference>
<keyword evidence="33" id="KW-1185">Reference proteome</keyword>
<feature type="compositionally biased region" description="Pro residues" evidence="26">
    <location>
        <begin position="618"/>
        <end position="637"/>
    </location>
</feature>
<dbReference type="FunFam" id="2.170.270.10:FF:000004">
    <property type="entry name" value="Histone-lysine N-methyltransferase"/>
    <property type="match status" value="1"/>
</dbReference>
<keyword evidence="13" id="KW-0007">Acetylation</keyword>
<evidence type="ECO:0000256" key="8">
    <source>
        <dbReference type="ARBA" id="ARBA00022737"/>
    </source>
</evidence>
<keyword evidence="11" id="KW-0832">Ubl conjugation</keyword>
<dbReference type="GO" id="GO:0044665">
    <property type="term" value="C:MLL1/2 complex"/>
    <property type="evidence" value="ECO:0007669"/>
    <property type="project" value="Ensembl"/>
</dbReference>
<feature type="compositionally biased region" description="Pro residues" evidence="26">
    <location>
        <begin position="160"/>
        <end position="176"/>
    </location>
</feature>
<keyword evidence="12 22" id="KW-0156">Chromatin regulator</keyword>
<feature type="region of interest" description="Disordered" evidence="26">
    <location>
        <begin position="530"/>
        <end position="780"/>
    </location>
</feature>
<feature type="compositionally biased region" description="Low complexity" evidence="26">
    <location>
        <begin position="731"/>
        <end position="761"/>
    </location>
</feature>
<feature type="compositionally biased region" description="Pro residues" evidence="26">
    <location>
        <begin position="762"/>
        <end position="771"/>
    </location>
</feature>
<reference evidence="32" key="1">
    <citation type="submission" date="2025-08" db="UniProtKB">
        <authorList>
            <consortium name="Ensembl"/>
        </authorList>
    </citation>
    <scope>IDENTIFICATION</scope>
</reference>
<dbReference type="FunFam" id="3.30.40.10:FF:000071">
    <property type="entry name" value="Histone-lysine N-methyltransferase"/>
    <property type="match status" value="1"/>
</dbReference>
<feature type="domain" description="Post-SET" evidence="29">
    <location>
        <begin position="2701"/>
        <end position="2717"/>
    </location>
</feature>
<evidence type="ECO:0000256" key="13">
    <source>
        <dbReference type="ARBA" id="ARBA00022990"/>
    </source>
</evidence>
<dbReference type="GO" id="GO:0008270">
    <property type="term" value="F:zinc ion binding"/>
    <property type="evidence" value="ECO:0007669"/>
    <property type="project" value="UniProtKB-KW"/>
</dbReference>
<feature type="compositionally biased region" description="Acidic residues" evidence="26">
    <location>
        <begin position="2064"/>
        <end position="2074"/>
    </location>
</feature>
<feature type="domain" description="PHD-type" evidence="31">
    <location>
        <begin position="1580"/>
        <end position="1688"/>
    </location>
</feature>
<feature type="compositionally biased region" description="Low complexity" evidence="26">
    <location>
        <begin position="2358"/>
        <end position="2368"/>
    </location>
</feature>
<evidence type="ECO:0000256" key="14">
    <source>
        <dbReference type="ARBA" id="ARBA00023015"/>
    </source>
</evidence>
<evidence type="ECO:0000313" key="32">
    <source>
        <dbReference type="Ensembl" id="ENSCCAP00000022844.1"/>
    </source>
</evidence>
<feature type="compositionally biased region" description="Basic and acidic residues" evidence="26">
    <location>
        <begin position="838"/>
        <end position="859"/>
    </location>
</feature>
<proteinExistence type="inferred from homology"/>
<dbReference type="KEGG" id="cimi:108286344"/>
<keyword evidence="3" id="KW-0597">Phosphoprotein</keyword>
<dbReference type="GO" id="GO:0140945">
    <property type="term" value="F:histone H3K4 monomethyltransferase activity"/>
    <property type="evidence" value="ECO:0007669"/>
    <property type="project" value="UniProtKB-EC"/>
</dbReference>
<feature type="compositionally biased region" description="Low complexity" evidence="26">
    <location>
        <begin position="1878"/>
        <end position="1896"/>
    </location>
</feature>
<dbReference type="Pfam" id="PF02008">
    <property type="entry name" value="zf-CXXC"/>
    <property type="match status" value="1"/>
</dbReference>
<dbReference type="PANTHER" id="PTHR45838">
    <property type="entry name" value="HISTONE-LYSINE-N-METHYLTRANSFERASE 2 KMT2 FAMILY MEMBER"/>
    <property type="match status" value="1"/>
</dbReference>
<dbReference type="STRING" id="9516.ENSCCAP00000022844"/>
<comment type="catalytic activity">
    <reaction evidence="19">
        <text>L-lysyl(4)-[histone H3] + S-adenosyl-L-methionine = N(6)-methyl-L-lysyl(4)-[histone H3] + S-adenosyl-L-homocysteine + H(+)</text>
        <dbReference type="Rhea" id="RHEA:60264"/>
        <dbReference type="Rhea" id="RHEA-COMP:15543"/>
        <dbReference type="Rhea" id="RHEA-COMP:15547"/>
        <dbReference type="ChEBI" id="CHEBI:15378"/>
        <dbReference type="ChEBI" id="CHEBI:29969"/>
        <dbReference type="ChEBI" id="CHEBI:57856"/>
        <dbReference type="ChEBI" id="CHEBI:59789"/>
        <dbReference type="ChEBI" id="CHEBI:61929"/>
        <dbReference type="EC" id="2.1.1.364"/>
    </reaction>
    <physiologicalReaction direction="left-to-right" evidence="19">
        <dbReference type="Rhea" id="RHEA:60265"/>
    </physiologicalReaction>
</comment>
<feature type="binding site" evidence="24">
    <location>
        <position position="2705"/>
    </location>
    <ligand>
        <name>Zn(2+)</name>
        <dbReference type="ChEBI" id="CHEBI:29105"/>
    </ligand>
</feature>
<dbReference type="InterPro" id="IPR001214">
    <property type="entry name" value="SET_dom"/>
</dbReference>
<dbReference type="SMART" id="SM00508">
    <property type="entry name" value="PostSET"/>
    <property type="match status" value="1"/>
</dbReference>
<dbReference type="GO" id="GO:0045893">
    <property type="term" value="P:positive regulation of DNA-templated transcription"/>
    <property type="evidence" value="ECO:0007669"/>
    <property type="project" value="TreeGrafter"/>
</dbReference>
<dbReference type="FunFam" id="3.30.160.360:FF:000004">
    <property type="entry name" value="Histone-lysine N-methyltransferase"/>
    <property type="match status" value="1"/>
</dbReference>
<dbReference type="InterPro" id="IPR001965">
    <property type="entry name" value="Znf_PHD"/>
</dbReference>
<evidence type="ECO:0000259" key="30">
    <source>
        <dbReference type="PROSITE" id="PS51058"/>
    </source>
</evidence>
<feature type="compositionally biased region" description="Pro residues" evidence="26">
    <location>
        <begin position="1962"/>
        <end position="1974"/>
    </location>
</feature>
<dbReference type="PROSITE" id="PS50016">
    <property type="entry name" value="ZF_PHD_2"/>
    <property type="match status" value="3"/>
</dbReference>
<keyword evidence="2" id="KW-1017">Isopeptide bond</keyword>
<dbReference type="OMA" id="GGGPCWK"/>
<dbReference type="FunFam" id="1.20.920.10:FF:000033">
    <property type="entry name" value="Histone-lysine N-methyltransferase"/>
    <property type="match status" value="1"/>
</dbReference>
<evidence type="ECO:0000256" key="4">
    <source>
        <dbReference type="ARBA" id="ARBA00022603"/>
    </source>
</evidence>
<dbReference type="Gene3D" id="3.30.40.10">
    <property type="entry name" value="Zinc/RING finger domain, C3HC4 (zinc finger)"/>
    <property type="match status" value="3"/>
</dbReference>
<keyword evidence="17 22" id="KW-0804">Transcription</keyword>
<dbReference type="CDD" id="cd15591">
    <property type="entry name" value="PHD2_KMT2B"/>
    <property type="match status" value="1"/>
</dbReference>
<evidence type="ECO:0000256" key="15">
    <source>
        <dbReference type="ARBA" id="ARBA00023117"/>
    </source>
</evidence>
<evidence type="ECO:0000256" key="1">
    <source>
        <dbReference type="ARBA" id="ARBA00004123"/>
    </source>
</evidence>
<dbReference type="RefSeq" id="XP_017359579.1">
    <property type="nucleotide sequence ID" value="XM_017504090.2"/>
</dbReference>
<dbReference type="InterPro" id="IPR036427">
    <property type="entry name" value="Bromodomain-like_sf"/>
</dbReference>
<dbReference type="InterPro" id="IPR003616">
    <property type="entry name" value="Post-SET_dom"/>
</dbReference>
<feature type="region of interest" description="Disordered" evidence="26">
    <location>
        <begin position="2047"/>
        <end position="2162"/>
    </location>
</feature>
<dbReference type="InterPro" id="IPR034732">
    <property type="entry name" value="EPHD"/>
</dbReference>
<keyword evidence="15" id="KW-0103">Bromodomain</keyword>
<feature type="region of interest" description="Disordered" evidence="26">
    <location>
        <begin position="1808"/>
        <end position="1980"/>
    </location>
</feature>
<dbReference type="InterPro" id="IPR016569">
    <property type="entry name" value="MeTrfase_trithorax"/>
</dbReference>
<dbReference type="CDD" id="cd15593">
    <property type="entry name" value="PHD3_KMT2B"/>
    <property type="match status" value="1"/>
</dbReference>
<dbReference type="InterPro" id="IPR013083">
    <property type="entry name" value="Znf_RING/FYVE/PHD"/>
</dbReference>
<dbReference type="Gene3D" id="3.30.160.360">
    <property type="match status" value="2"/>
</dbReference>
<comment type="function">
    <text evidence="21">Histone methyltransferase that catalyzes methyl group transfer from S-adenosyl-L-methionine to the epsilon-amino group of 'Lys-4' of histone H3 (H3K4) via a non-processive mechanism. Part of chromatin remodeling machinery predominantly forms H3K4me1 and H3K4me2 methylation marks at active chromatin sites where transcription and DNA repair take place. Likely plays a redundant role with KMT2C in enriching H3K4me1 marks on primed and active enhancer elements. Plays a central role in beta-globin locus transcription regulation by being recruited by NFE2. Plays an important role in controlling bulk H3K4me during oocyte growth and preimplantation development. Required during the transcriptionally active period of oocyte growth for the establishment and/or maintenance of bulk H3K4 trimethylation (H3K4me3), global transcriptional silencing that preceeds resumption of meiosis, oocyte survival and normal zygotic genome activation.</text>
</comment>
<feature type="region of interest" description="Disordered" evidence="26">
    <location>
        <begin position="895"/>
        <end position="961"/>
    </location>
</feature>
<evidence type="ECO:0000256" key="11">
    <source>
        <dbReference type="ARBA" id="ARBA00022843"/>
    </source>
</evidence>
<evidence type="ECO:0000256" key="25">
    <source>
        <dbReference type="PROSITE-ProRule" id="PRU00509"/>
    </source>
</evidence>
<dbReference type="GeneID" id="108286344"/>
<name>A0A2K5R3Z0_CEBIM</name>
<dbReference type="SMART" id="SM00317">
    <property type="entry name" value="SET"/>
    <property type="match status" value="1"/>
</dbReference>
<feature type="binding site" evidence="24">
    <location>
        <position position="2657"/>
    </location>
    <ligand>
        <name>Zn(2+)</name>
        <dbReference type="ChEBI" id="CHEBI:29105"/>
    </ligand>
</feature>
<dbReference type="Proteomes" id="UP000233040">
    <property type="component" value="Unassembled WGS sequence"/>
</dbReference>
<dbReference type="InterPro" id="IPR003888">
    <property type="entry name" value="FYrich_N"/>
</dbReference>
<evidence type="ECO:0000256" key="21">
    <source>
        <dbReference type="ARBA" id="ARBA00056143"/>
    </source>
</evidence>
<feature type="region of interest" description="Disordered" evidence="26">
    <location>
        <begin position="318"/>
        <end position="518"/>
    </location>
</feature>
<feature type="domain" description="CXXC-type" evidence="30">
    <location>
        <begin position="961"/>
        <end position="1008"/>
    </location>
</feature>
<feature type="region of interest" description="Disordered" evidence="26">
    <location>
        <begin position="1"/>
        <end position="42"/>
    </location>
</feature>
<keyword evidence="7 24" id="KW-0479">Metal-binding</keyword>
<dbReference type="CDD" id="cd05493">
    <property type="entry name" value="Bromo_ALL-1"/>
    <property type="match status" value="1"/>
</dbReference>
<feature type="compositionally biased region" description="Gly residues" evidence="26">
    <location>
        <begin position="1"/>
        <end position="11"/>
    </location>
</feature>
<keyword evidence="10 24" id="KW-0862">Zinc</keyword>
<feature type="region of interest" description="Disordered" evidence="26">
    <location>
        <begin position="1547"/>
        <end position="1569"/>
    </location>
</feature>
<feature type="domain" description="PHD-type" evidence="27">
    <location>
        <begin position="1337"/>
        <end position="1398"/>
    </location>
</feature>
<comment type="catalytic activity">
    <reaction evidence="20">
        <text>N(6)-methyl-L-lysyl(4)-[histone H3] + S-adenosyl-L-methionine = N(6),N(6)-dimethyl-L-lysyl(4)-[histone H3] + S-adenosyl-L-homocysteine + H(+)</text>
        <dbReference type="Rhea" id="RHEA:60268"/>
        <dbReference type="Rhea" id="RHEA-COMP:15540"/>
        <dbReference type="Rhea" id="RHEA-COMP:15543"/>
        <dbReference type="ChEBI" id="CHEBI:15378"/>
        <dbReference type="ChEBI" id="CHEBI:57856"/>
        <dbReference type="ChEBI" id="CHEBI:59789"/>
        <dbReference type="ChEBI" id="CHEBI:61929"/>
        <dbReference type="ChEBI" id="CHEBI:61976"/>
    </reaction>
    <physiologicalReaction direction="left-to-right" evidence="20">
        <dbReference type="Rhea" id="RHEA:60269"/>
    </physiologicalReaction>
</comment>
<feature type="compositionally biased region" description="Acidic residues" evidence="26">
    <location>
        <begin position="109"/>
        <end position="123"/>
    </location>
</feature>